<dbReference type="AlphaFoldDB" id="A0A9N8PYE3"/>
<evidence type="ECO:0000256" key="4">
    <source>
        <dbReference type="ARBA" id="ARBA00023054"/>
    </source>
</evidence>
<evidence type="ECO:0000256" key="1">
    <source>
        <dbReference type="ARBA" id="ARBA00004138"/>
    </source>
</evidence>
<dbReference type="GO" id="GO:0005815">
    <property type="term" value="C:microtubule organizing center"/>
    <property type="evidence" value="ECO:0007669"/>
    <property type="project" value="TreeGrafter"/>
</dbReference>
<organism evidence="9 10">
    <name type="scientific">Chrysodeixis includens</name>
    <name type="common">Soybean looper</name>
    <name type="synonym">Pseudoplusia includens</name>
    <dbReference type="NCBI Taxonomy" id="689277"/>
    <lineage>
        <taxon>Eukaryota</taxon>
        <taxon>Metazoa</taxon>
        <taxon>Ecdysozoa</taxon>
        <taxon>Arthropoda</taxon>
        <taxon>Hexapoda</taxon>
        <taxon>Insecta</taxon>
        <taxon>Pterygota</taxon>
        <taxon>Neoptera</taxon>
        <taxon>Endopterygota</taxon>
        <taxon>Lepidoptera</taxon>
        <taxon>Glossata</taxon>
        <taxon>Ditrysia</taxon>
        <taxon>Noctuoidea</taxon>
        <taxon>Noctuidae</taxon>
        <taxon>Plusiinae</taxon>
        <taxon>Chrysodeixis</taxon>
    </lineage>
</organism>
<keyword evidence="10" id="KW-1185">Reference proteome</keyword>
<dbReference type="OrthoDB" id="438545at2759"/>
<dbReference type="EMBL" id="LR824013">
    <property type="protein sequence ID" value="CAD0199089.1"/>
    <property type="molecule type" value="Genomic_DNA"/>
</dbReference>
<evidence type="ECO:0000256" key="5">
    <source>
        <dbReference type="ARBA" id="ARBA00023069"/>
    </source>
</evidence>
<feature type="region of interest" description="Disordered" evidence="8">
    <location>
        <begin position="381"/>
        <end position="410"/>
    </location>
</feature>
<evidence type="ECO:0000256" key="3">
    <source>
        <dbReference type="ARBA" id="ARBA00022794"/>
    </source>
</evidence>
<evidence type="ECO:0000256" key="6">
    <source>
        <dbReference type="ARBA" id="ARBA00023273"/>
    </source>
</evidence>
<protein>
    <recommendedName>
        <fullName evidence="11">Clusterin-associated protein 1</fullName>
    </recommendedName>
</protein>
<feature type="coiled-coil region" evidence="7">
    <location>
        <begin position="307"/>
        <end position="362"/>
    </location>
</feature>
<feature type="region of interest" description="Disordered" evidence="8">
    <location>
        <begin position="469"/>
        <end position="548"/>
    </location>
</feature>
<dbReference type="Proteomes" id="UP001154114">
    <property type="component" value="Chromosome 10"/>
</dbReference>
<keyword evidence="6" id="KW-0966">Cell projection</keyword>
<proteinExistence type="inferred from homology"/>
<feature type="compositionally biased region" description="Low complexity" evidence="8">
    <location>
        <begin position="530"/>
        <end position="548"/>
    </location>
</feature>
<comment type="similarity">
    <text evidence="2">Belongs to the CLUAP1 family.</text>
</comment>
<feature type="compositionally biased region" description="Low complexity" evidence="8">
    <location>
        <begin position="510"/>
        <end position="523"/>
    </location>
</feature>
<evidence type="ECO:0000256" key="7">
    <source>
        <dbReference type="SAM" id="Coils"/>
    </source>
</evidence>
<dbReference type="GO" id="GO:0030992">
    <property type="term" value="C:intraciliary transport particle B"/>
    <property type="evidence" value="ECO:0007669"/>
    <property type="project" value="TreeGrafter"/>
</dbReference>
<keyword evidence="4 7" id="KW-0175">Coiled coil</keyword>
<dbReference type="GO" id="GO:0060271">
    <property type="term" value="P:cilium assembly"/>
    <property type="evidence" value="ECO:0007669"/>
    <property type="project" value="TreeGrafter"/>
</dbReference>
<sequence length="548" mass="60424">MSYRDLRNFSEAMRVLGFPKPISLESFRTPNWELMEECLRWLAARVEPDAELGGGRGSVEQRVALVTHAIALFLESFRTPNWELMEECLRWLAARVEPDAELGGGRGSVEQRVALVTHAIALFLESFRTPNWELMEECLRWLAARVEPDAELGGGRGSVEQRVVLVTHAIALFHSRANIKLNGKRVYGADGWAVREMMKVATLLRSALESPSTDEHQQETTPMSYDFSSRLGEIKQARALATDITAQGAFLHDLLAKEPENKEQREQALSRPLDMSAMEASLRRALEAVAGQVGAAREQIDNVAASEAALDAKLERKRAELMRAEKRLHTVQKIKPAYQGELTSLESEIEQLWDQYAAEEQQAAIMQLIHKYEAEDVLGKLSDSDDMDSSDDGKDLSEVKQPRPATRPKTRLRIKTAGNAAAEARRAFGSMAARDSLDEIRDEDDSRSDSDLSDRQIYGEVAFITSGGGDVPARWSRARPRPATRTLAAADDDDDFADLMEGGPALIGVESAEAGDSLGSSSESELRVTSARPSAAPGRASALSDNEF</sequence>
<dbReference type="GO" id="GO:0005929">
    <property type="term" value="C:cilium"/>
    <property type="evidence" value="ECO:0007669"/>
    <property type="project" value="UniProtKB-SubCell"/>
</dbReference>
<gene>
    <name evidence="9" type="ORF">CINC_LOCUS785</name>
</gene>
<dbReference type="Pfam" id="PF10234">
    <property type="entry name" value="Cluap1"/>
    <property type="match status" value="3"/>
</dbReference>
<feature type="region of interest" description="Disordered" evidence="8">
    <location>
        <begin position="435"/>
        <end position="454"/>
    </location>
</feature>
<evidence type="ECO:0000256" key="2">
    <source>
        <dbReference type="ARBA" id="ARBA00008340"/>
    </source>
</evidence>
<dbReference type="PANTHER" id="PTHR21547:SF0">
    <property type="entry name" value="CLUSTERIN-ASSOCIATED PROTEIN 1"/>
    <property type="match status" value="1"/>
</dbReference>
<feature type="compositionally biased region" description="Basic and acidic residues" evidence="8">
    <location>
        <begin position="391"/>
        <end position="401"/>
    </location>
</feature>
<evidence type="ECO:0000256" key="8">
    <source>
        <dbReference type="SAM" id="MobiDB-lite"/>
    </source>
</evidence>
<dbReference type="PANTHER" id="PTHR21547">
    <property type="entry name" value="CLUSTERIN ASSOCIATED PROTEIN 1"/>
    <property type="match status" value="1"/>
</dbReference>
<name>A0A9N8PYE3_CHRIL</name>
<accession>A0A9N8PYE3</accession>
<keyword evidence="3" id="KW-0970">Cilium biogenesis/degradation</keyword>
<reference evidence="9" key="1">
    <citation type="submission" date="2021-12" db="EMBL/GenBank/DDBJ databases">
        <authorList>
            <person name="King R."/>
        </authorList>
    </citation>
    <scope>NUCLEOTIDE SEQUENCE</scope>
</reference>
<dbReference type="InterPro" id="IPR019366">
    <property type="entry name" value="Clusterin-associated_protein-1"/>
</dbReference>
<evidence type="ECO:0008006" key="11">
    <source>
        <dbReference type="Google" id="ProtNLM"/>
    </source>
</evidence>
<evidence type="ECO:0000313" key="9">
    <source>
        <dbReference type="EMBL" id="CAD0199089.1"/>
    </source>
</evidence>
<comment type="subcellular location">
    <subcellularLocation>
        <location evidence="1">Cell projection</location>
        <location evidence="1">Cilium</location>
    </subcellularLocation>
</comment>
<evidence type="ECO:0000313" key="10">
    <source>
        <dbReference type="Proteomes" id="UP001154114"/>
    </source>
</evidence>
<keyword evidence="5" id="KW-0969">Cilium</keyword>